<gene>
    <name evidence="6" type="primary">Aste57867_1116</name>
    <name evidence="5" type="ORF">As57867_001115</name>
    <name evidence="6" type="ORF">ASTE57867_1116</name>
</gene>
<accession>A0A485K5M5</accession>
<dbReference type="Pfam" id="PF00023">
    <property type="entry name" value="Ank"/>
    <property type="match status" value="1"/>
</dbReference>
<dbReference type="Gene3D" id="1.25.40.20">
    <property type="entry name" value="Ankyrin repeat-containing domain"/>
    <property type="match status" value="4"/>
</dbReference>
<dbReference type="PROSITE" id="PS50011">
    <property type="entry name" value="PROTEIN_KINASE_DOM"/>
    <property type="match status" value="1"/>
</dbReference>
<dbReference type="Pfam" id="PF12796">
    <property type="entry name" value="Ank_2"/>
    <property type="match status" value="3"/>
</dbReference>
<keyword evidence="7" id="KW-1185">Reference proteome</keyword>
<dbReference type="OrthoDB" id="64561at2759"/>
<dbReference type="SUPFAM" id="SSF56112">
    <property type="entry name" value="Protein kinase-like (PK-like)"/>
    <property type="match status" value="1"/>
</dbReference>
<keyword evidence="2 3" id="KW-0040">ANK repeat</keyword>
<evidence type="ECO:0000256" key="1">
    <source>
        <dbReference type="ARBA" id="ARBA00022737"/>
    </source>
</evidence>
<dbReference type="GO" id="GO:0004672">
    <property type="term" value="F:protein kinase activity"/>
    <property type="evidence" value="ECO:0007669"/>
    <property type="project" value="InterPro"/>
</dbReference>
<feature type="repeat" description="ANK" evidence="3">
    <location>
        <begin position="776"/>
        <end position="809"/>
    </location>
</feature>
<dbReference type="InterPro" id="IPR032675">
    <property type="entry name" value="LRR_dom_sf"/>
</dbReference>
<feature type="domain" description="Protein kinase" evidence="4">
    <location>
        <begin position="1146"/>
        <end position="1515"/>
    </location>
</feature>
<feature type="repeat" description="ANK" evidence="3">
    <location>
        <begin position="675"/>
        <end position="708"/>
    </location>
</feature>
<dbReference type="InterPro" id="IPR011009">
    <property type="entry name" value="Kinase-like_dom_sf"/>
</dbReference>
<dbReference type="SMART" id="SM00220">
    <property type="entry name" value="S_TKc"/>
    <property type="match status" value="1"/>
</dbReference>
<evidence type="ECO:0000256" key="2">
    <source>
        <dbReference type="ARBA" id="ARBA00023043"/>
    </source>
</evidence>
<reference evidence="6 7" key="1">
    <citation type="submission" date="2019-03" db="EMBL/GenBank/DDBJ databases">
        <authorList>
            <person name="Gaulin E."/>
            <person name="Dumas B."/>
        </authorList>
    </citation>
    <scope>NUCLEOTIDE SEQUENCE [LARGE SCALE GENOMIC DNA]</scope>
    <source>
        <strain evidence="6">CBS 568.67</strain>
    </source>
</reference>
<feature type="repeat" description="ANK" evidence="3">
    <location>
        <begin position="709"/>
        <end position="741"/>
    </location>
</feature>
<name>A0A485K5M5_9STRA</name>
<feature type="repeat" description="ANK" evidence="3">
    <location>
        <begin position="742"/>
        <end position="775"/>
    </location>
</feature>
<dbReference type="Gene3D" id="3.80.10.10">
    <property type="entry name" value="Ribonuclease Inhibitor"/>
    <property type="match status" value="2"/>
</dbReference>
<dbReference type="Proteomes" id="UP000332933">
    <property type="component" value="Unassembled WGS sequence"/>
</dbReference>
<evidence type="ECO:0000313" key="7">
    <source>
        <dbReference type="Proteomes" id="UP000332933"/>
    </source>
</evidence>
<evidence type="ECO:0000313" key="5">
    <source>
        <dbReference type="EMBL" id="KAF0719332.1"/>
    </source>
</evidence>
<protein>
    <submittedName>
        <fullName evidence="6">Aste57867_1116 protein</fullName>
    </submittedName>
</protein>
<dbReference type="PROSITE" id="PS50088">
    <property type="entry name" value="ANK_REPEAT"/>
    <property type="match status" value="5"/>
</dbReference>
<organism evidence="6 7">
    <name type="scientific">Aphanomyces stellatus</name>
    <dbReference type="NCBI Taxonomy" id="120398"/>
    <lineage>
        <taxon>Eukaryota</taxon>
        <taxon>Sar</taxon>
        <taxon>Stramenopiles</taxon>
        <taxon>Oomycota</taxon>
        <taxon>Saprolegniomycetes</taxon>
        <taxon>Saprolegniales</taxon>
        <taxon>Verrucalvaceae</taxon>
        <taxon>Aphanomyces</taxon>
    </lineage>
</organism>
<sequence length="1800" mass="199050">MRSQLEALPPLVWDAHLAPLLHLSEVMSISVLNRSFHVLLHDDITLHHAVDVTCPTHELVAITDTWRNLRRITYKPFVRSNAPYSNDSVFPVPAPQVDLLEPDQEADIEDHMDRFLDSIIARSVRAFQANEMLTSSLCKIVPRLHALDLSGTHKLELFPGIHRVHHLNLSGSSSIRGLEHISTLSSVDMSYCHDLTDVAPLARVAHIDLSYCHGVSDVSALHEATSLFLNMCKSVVQVHALKHIHTLSLRNCSGVRDVSALSHVHTLILSGCKHVTDVSALTHVHTLHLSGLDIDDVRALGQCYELNLRKCHRITDVSALGQVHTLDLSGCSSLQDVSALGGVHTLNLSSCKLITDVSALLHVPTLSLSNCDSLVNVNSLGAGSVQQLDLSSCRAVVDISALGRIPTLNISRCQGIHSLVGLTHTRDLDMSFCRQIDDLAPLANIQVDMFLHVLNAYRCPRLMDVRPLARACKVNLSCCPGIQDVSPLRHVRELDLRFCDALVDVTPLQHVRVLKLAGCQKLANVSALTHVRHLDLSYCHGIQSVDGLSHVHSLSLRNCSNVHDVSALGRVYALNLSGCELARELRPPLDLTHITKMTPTEDFVETIKAGNDAGGRLHHLVVHIDVHVLCELEDKEHHKKEGTVLMWASAFGRVDVVRLLLARRSDIHVNCTNEFGESALHWASERGHLDVVDVLLDTHGMDVNLVDENGQSALHYASEEDHVDVVRALLHHAIDVNLVDEDGKSALHCASAKGCVQVVRALLATHGIDINAVTEAGSSALQLATAHGHAPVVLALLENNAVDVNFIDKDKKSALHNASMSGYVDIVQALLHFPGIDANIVDKARAERKSALHVASEVGHEQIVKALLAFAPINVNLLDMHRKSALHYASELGHVHIVAALVQCMSVDVNAVAKAGYSALLFACVHGHVDVVQLLVAHVELNRFNLVRLWEGNAALHVAIEKGHVEVVRSLLACDGVDVHLLNGRNLSPMDLAIKHDRYEIVGLLWDSGRVEVDRAHNNDGNILLDRVAKSLSIPTALKLLLLDMPIAAVREGELVPRPNHTFSWTTFLDAAVPIQSNVRLACVQAILARFGAGAALDLAFSKDRHGRDAIHITDDHTRTYFYELLFFCGRYQLMDGPPVHVSPTAVVVLALDHGLCSQVCRARMDGHGELDEQGFIACCETLARVSPGQRKLKQIHAHETESWREEFEQCANDRSTVSERAFLRYCEVHFGKLHVAVKFMRHSKEFSREMNARKKLRSTHVLQKLPALDQKVFEAGLRTLTLGEHGNMAEYHNVLVMPAADRSLEDIYVNERPDGNRTKQLLHQVGLALHYLHDRGLVHGDLKKRNVVRVHDQLKLIDFDATVPIGQPLGGKVSSGILPPEMFCQLAEPKNTRQLDHTKQNKGCQYTVKVYRYGCDPNSLPYSLVHASTAVDMWSFGCMMYEMLSGAELIPTDINQNVVVDYMDVAATWTDAKLKARIDVNIANDWARDLLLQLLVVDPRRRSSTTDVLQHVYFTGLPDTSYLDEVIFDSLLQYQPSEPTTEAASTPTRESNQDEMCHVRKLDSQASTIDLSSGILDASGVPTSFVVVPCHLDEADNIPKVLAFALHLWTTCKQLQCAASSNTSLRSILNGLTADYTSLYLYLIDEESGEVVVPDKAETYPIALRRDTDNDHHLFLLLMLPFIQHGFKRLAAARSTLAWQDTVSSEAVRTILFEPLVSFQMLQEILQVASLRGAALQQLELWFDDHDPTHSFAGLKRVMNPRGRMVWTSADRMAIMEKEAADVTQETLANIQGKLKDAP</sequence>
<evidence type="ECO:0000259" key="4">
    <source>
        <dbReference type="PROSITE" id="PS50011"/>
    </source>
</evidence>
<keyword evidence="1" id="KW-0677">Repeat</keyword>
<dbReference type="PANTHER" id="PTHR24198">
    <property type="entry name" value="ANKYRIN REPEAT AND PROTEIN KINASE DOMAIN-CONTAINING PROTEIN"/>
    <property type="match status" value="1"/>
</dbReference>
<dbReference type="PANTHER" id="PTHR24198:SF165">
    <property type="entry name" value="ANKYRIN REPEAT-CONTAINING PROTEIN-RELATED"/>
    <property type="match status" value="1"/>
</dbReference>
<dbReference type="SMART" id="SM00248">
    <property type="entry name" value="ANK"/>
    <property type="match status" value="11"/>
</dbReference>
<feature type="repeat" description="ANK" evidence="3">
    <location>
        <begin position="951"/>
        <end position="984"/>
    </location>
</feature>
<dbReference type="PROSITE" id="PS50297">
    <property type="entry name" value="ANK_REP_REGION"/>
    <property type="match status" value="4"/>
</dbReference>
<dbReference type="EMBL" id="CAADRA010000078">
    <property type="protein sequence ID" value="VFT78337.1"/>
    <property type="molecule type" value="Genomic_DNA"/>
</dbReference>
<dbReference type="InterPro" id="IPR000719">
    <property type="entry name" value="Prot_kinase_dom"/>
</dbReference>
<evidence type="ECO:0000256" key="3">
    <source>
        <dbReference type="PROSITE-ProRule" id="PRU00023"/>
    </source>
</evidence>
<dbReference type="InterPro" id="IPR002110">
    <property type="entry name" value="Ankyrin_rpt"/>
</dbReference>
<dbReference type="SUPFAM" id="SSF52047">
    <property type="entry name" value="RNI-like"/>
    <property type="match status" value="1"/>
</dbReference>
<dbReference type="Gene3D" id="1.10.510.10">
    <property type="entry name" value="Transferase(Phosphotransferase) domain 1"/>
    <property type="match status" value="1"/>
</dbReference>
<dbReference type="InterPro" id="IPR036770">
    <property type="entry name" value="Ankyrin_rpt-contain_sf"/>
</dbReference>
<dbReference type="Pfam" id="PF13637">
    <property type="entry name" value="Ank_4"/>
    <property type="match status" value="1"/>
</dbReference>
<dbReference type="EMBL" id="VJMH01000078">
    <property type="protein sequence ID" value="KAF0719332.1"/>
    <property type="molecule type" value="Genomic_DNA"/>
</dbReference>
<proteinExistence type="predicted"/>
<reference evidence="5" key="2">
    <citation type="submission" date="2019-06" db="EMBL/GenBank/DDBJ databases">
        <title>Genomics analysis of Aphanomyces spp. identifies a new class of oomycete effector associated with host adaptation.</title>
        <authorList>
            <person name="Gaulin E."/>
        </authorList>
    </citation>
    <scope>NUCLEOTIDE SEQUENCE</scope>
    <source>
        <strain evidence="5">CBS 578.67</strain>
    </source>
</reference>
<dbReference type="SUPFAM" id="SSF48403">
    <property type="entry name" value="Ankyrin repeat"/>
    <property type="match status" value="1"/>
</dbReference>
<evidence type="ECO:0000313" key="6">
    <source>
        <dbReference type="EMBL" id="VFT78337.1"/>
    </source>
</evidence>
<dbReference type="GO" id="GO:0005524">
    <property type="term" value="F:ATP binding"/>
    <property type="evidence" value="ECO:0007669"/>
    <property type="project" value="InterPro"/>
</dbReference>
<dbReference type="Pfam" id="PF00069">
    <property type="entry name" value="Pkinase"/>
    <property type="match status" value="2"/>
</dbReference>